<feature type="active site" evidence="5 6">
    <location>
        <position position="458"/>
    </location>
</feature>
<organism evidence="10 11">
    <name type="scientific">Caenorhabditis bovis</name>
    <dbReference type="NCBI Taxonomy" id="2654633"/>
    <lineage>
        <taxon>Eukaryota</taxon>
        <taxon>Metazoa</taxon>
        <taxon>Ecdysozoa</taxon>
        <taxon>Nematoda</taxon>
        <taxon>Chromadorea</taxon>
        <taxon>Rhabditida</taxon>
        <taxon>Rhabditina</taxon>
        <taxon>Rhabditomorpha</taxon>
        <taxon>Rhabditoidea</taxon>
        <taxon>Rhabditidae</taxon>
        <taxon>Peloderinae</taxon>
        <taxon>Caenorhabditis</taxon>
    </lineage>
</organism>
<comment type="similarity">
    <text evidence="1">Belongs to the peptidase C2 family.</text>
</comment>
<evidence type="ECO:0000256" key="3">
    <source>
        <dbReference type="ARBA" id="ARBA00022801"/>
    </source>
</evidence>
<feature type="active site" evidence="5 6">
    <location>
        <position position="478"/>
    </location>
</feature>
<comment type="caution">
    <text evidence="10">The sequence shown here is derived from an EMBL/GenBank/DDBJ whole genome shotgun (WGS) entry which is preliminary data.</text>
</comment>
<dbReference type="OrthoDB" id="167576at2759"/>
<sequence>MDDSETRSALGLSQKAVYYDQGKRYEEAIFCYTEAANKLLRLIHEKKCLPIFRRNVKECIDRAEFLKANLDRLQTQYPVNENIIEDVEFLMLKAEILQENVEKQQQVCEIYEKVVEKCLNSSKTAMSSESRKIIRNFAEKALGLAEKIHERNTIKEFELNLPDVPVDEISKITLTPADDNAHSPSKSIRTMPASPTKGGQKYTKEELAVLSTTSNINNRLYVPFHAYDKFNEFKGIAGKFTDPDGKISLTLKQKNRLKSWKRASELFENPCLIQSIDSAAIKQTVISDCSFISSLSIAALYEKKFKKRLVTSIIFPQDSSGKPLYNPAGKYVIRLHINGVWRKVVIDDYFPCDERDQLMCSQSERKGELWVSLLEKAYMKVMGGYDFPGSNSNIDLNALTGWIPERISIDRKKPEEFDADKVFRKLFDRMHRGDCLITLATGRMTQEECDRAGLVETHAYAVLDMRCVDNIRLFQLKNPWKHLRWKGKYSDRDKANWTSKLRIALNYNPEEAEKNDDGIFWIDYDSVINFFDVFYVNWNSELFPHTSVYHATWNQCSGPVRDIYTVGDNPQYSLSVNNRSGSSAVWILLTRHITRIDDFAVNKEYITVMVYETKKKVYIPSDPAPISSGVRINSPHYLCQMLVTKPGINNYTLVVAQYEKTNTIHYSLRVYSTTDFVLEPIKLPYTVTKTLEGIWEGSLVPEKKFPIMKLTLNSDSDDICMLFELKAPKEFSVALEFKQVSSDRVIFFETQNTGPYRPGYTVLQMEKIPAGIYYLKLATFTPGQKGPFILNVDSTCKFDIEKLHL</sequence>
<dbReference type="SUPFAM" id="SSF49758">
    <property type="entry name" value="Calpain large subunit, middle domain (domain III)"/>
    <property type="match status" value="2"/>
</dbReference>
<dbReference type="AlphaFoldDB" id="A0A8S1EMQ2"/>
<dbReference type="InterPro" id="IPR001300">
    <property type="entry name" value="Peptidase_C2_calpain_cat"/>
</dbReference>
<gene>
    <name evidence="10" type="ORF">CBOVIS_LOCUS5132</name>
</gene>
<reference evidence="10 11" key="1">
    <citation type="submission" date="2020-04" db="EMBL/GenBank/DDBJ databases">
        <authorList>
            <person name="Laetsch R D."/>
            <person name="Stevens L."/>
            <person name="Kumar S."/>
            <person name="Blaxter L. M."/>
        </authorList>
    </citation>
    <scope>NUCLEOTIDE SEQUENCE [LARGE SCALE GENOMIC DNA]</scope>
</reference>
<evidence type="ECO:0000256" key="8">
    <source>
        <dbReference type="SAM" id="MobiDB-lite"/>
    </source>
</evidence>
<dbReference type="Proteomes" id="UP000494206">
    <property type="component" value="Unassembled WGS sequence"/>
</dbReference>
<dbReference type="EMBL" id="CADEPM010000003">
    <property type="protein sequence ID" value="CAB3402529.1"/>
    <property type="molecule type" value="Genomic_DNA"/>
</dbReference>
<evidence type="ECO:0000256" key="2">
    <source>
        <dbReference type="ARBA" id="ARBA00022670"/>
    </source>
</evidence>
<dbReference type="SMART" id="SM00745">
    <property type="entry name" value="MIT"/>
    <property type="match status" value="1"/>
</dbReference>
<dbReference type="InterPro" id="IPR036213">
    <property type="entry name" value="Calpain_III_sf"/>
</dbReference>
<dbReference type="SMART" id="SM00230">
    <property type="entry name" value="CysPc"/>
    <property type="match status" value="1"/>
</dbReference>
<evidence type="ECO:0000256" key="7">
    <source>
        <dbReference type="SAM" id="Coils"/>
    </source>
</evidence>
<dbReference type="CDD" id="cd00044">
    <property type="entry name" value="CysPc"/>
    <property type="match status" value="1"/>
</dbReference>
<dbReference type="InterPro" id="IPR036181">
    <property type="entry name" value="MIT_dom_sf"/>
</dbReference>
<dbReference type="SUPFAM" id="SSF54001">
    <property type="entry name" value="Cysteine proteinases"/>
    <property type="match status" value="1"/>
</dbReference>
<dbReference type="PRINTS" id="PR00704">
    <property type="entry name" value="CALPAIN"/>
</dbReference>
<evidence type="ECO:0000256" key="4">
    <source>
        <dbReference type="ARBA" id="ARBA00022807"/>
    </source>
</evidence>
<evidence type="ECO:0000256" key="1">
    <source>
        <dbReference type="ARBA" id="ARBA00007623"/>
    </source>
</evidence>
<dbReference type="SUPFAM" id="SSF116846">
    <property type="entry name" value="MIT domain"/>
    <property type="match status" value="1"/>
</dbReference>
<keyword evidence="4 6" id="KW-0788">Thiol protease</keyword>
<evidence type="ECO:0000256" key="6">
    <source>
        <dbReference type="PROSITE-ProRule" id="PRU00239"/>
    </source>
</evidence>
<dbReference type="InterPro" id="IPR051297">
    <property type="entry name" value="PalB/RIM13"/>
</dbReference>
<dbReference type="Gene3D" id="1.20.58.80">
    <property type="entry name" value="Phosphotransferase system, lactose/cellobiose-type IIA subunit"/>
    <property type="match status" value="1"/>
</dbReference>
<dbReference type="PANTHER" id="PTHR46143:SF1">
    <property type="entry name" value="CALPAIN-7"/>
    <property type="match status" value="1"/>
</dbReference>
<dbReference type="InterPro" id="IPR022684">
    <property type="entry name" value="Calpain_cysteine_protease"/>
</dbReference>
<proteinExistence type="inferred from homology"/>
<evidence type="ECO:0000313" key="11">
    <source>
        <dbReference type="Proteomes" id="UP000494206"/>
    </source>
</evidence>
<dbReference type="CDD" id="cd02656">
    <property type="entry name" value="MIT"/>
    <property type="match status" value="1"/>
</dbReference>
<keyword evidence="7" id="KW-0175">Coiled coil</keyword>
<accession>A0A8S1EMQ2</accession>
<dbReference type="Pfam" id="PF04212">
    <property type="entry name" value="MIT"/>
    <property type="match status" value="1"/>
</dbReference>
<evidence type="ECO:0000256" key="5">
    <source>
        <dbReference type="PIRSR" id="PIRSR622684-1"/>
    </source>
</evidence>
<dbReference type="InterPro" id="IPR038765">
    <property type="entry name" value="Papain-like_cys_pep_sf"/>
</dbReference>
<evidence type="ECO:0000313" key="10">
    <source>
        <dbReference type="EMBL" id="CAB3402529.1"/>
    </source>
</evidence>
<dbReference type="Gene3D" id="2.60.120.380">
    <property type="match status" value="2"/>
</dbReference>
<dbReference type="Pfam" id="PF00648">
    <property type="entry name" value="Peptidase_C2"/>
    <property type="match status" value="1"/>
</dbReference>
<feature type="domain" description="Calpain catalytic" evidence="9">
    <location>
        <begin position="259"/>
        <end position="540"/>
    </location>
</feature>
<feature type="region of interest" description="Disordered" evidence="8">
    <location>
        <begin position="176"/>
        <end position="199"/>
    </location>
</feature>
<dbReference type="PROSITE" id="PS50203">
    <property type="entry name" value="CALPAIN_CAT"/>
    <property type="match status" value="1"/>
</dbReference>
<dbReference type="GO" id="GO:0006508">
    <property type="term" value="P:proteolysis"/>
    <property type="evidence" value="ECO:0007669"/>
    <property type="project" value="UniProtKB-KW"/>
</dbReference>
<dbReference type="InterPro" id="IPR007330">
    <property type="entry name" value="MIT_dom"/>
</dbReference>
<keyword evidence="3 6" id="KW-0378">Hydrolase</keyword>
<feature type="coiled-coil region" evidence="7">
    <location>
        <begin position="56"/>
        <end position="114"/>
    </location>
</feature>
<dbReference type="PANTHER" id="PTHR46143">
    <property type="entry name" value="CALPAIN-7"/>
    <property type="match status" value="1"/>
</dbReference>
<protein>
    <recommendedName>
        <fullName evidence="9">Calpain catalytic domain-containing protein</fullName>
    </recommendedName>
</protein>
<name>A0A8S1EMQ2_9PELO</name>
<evidence type="ECO:0000259" key="9">
    <source>
        <dbReference type="PROSITE" id="PS50203"/>
    </source>
</evidence>
<dbReference type="GO" id="GO:0004198">
    <property type="term" value="F:calcium-dependent cysteine-type endopeptidase activity"/>
    <property type="evidence" value="ECO:0007669"/>
    <property type="project" value="InterPro"/>
</dbReference>
<keyword evidence="2 6" id="KW-0645">Protease</keyword>
<keyword evidence="11" id="KW-1185">Reference proteome</keyword>
<dbReference type="Gene3D" id="3.90.70.10">
    <property type="entry name" value="Cysteine proteinases"/>
    <property type="match status" value="1"/>
</dbReference>
<feature type="active site" evidence="5 6">
    <location>
        <position position="289"/>
    </location>
</feature>